<dbReference type="Gene3D" id="1.20.58.380">
    <property type="entry name" value="Flagellar protein flit"/>
    <property type="match status" value="1"/>
</dbReference>
<evidence type="ECO:0000256" key="1">
    <source>
        <dbReference type="ARBA" id="ARBA00004514"/>
    </source>
</evidence>
<dbReference type="InterPro" id="IPR008622">
    <property type="entry name" value="FliT"/>
</dbReference>
<dbReference type="Proteomes" id="UP000294772">
    <property type="component" value="Unassembled WGS sequence"/>
</dbReference>
<accession>A0AA46HWV0</accession>
<evidence type="ECO:0000313" key="7">
    <source>
        <dbReference type="Proteomes" id="UP000294772"/>
    </source>
</evidence>
<keyword evidence="2" id="KW-0963">Cytoplasm</keyword>
<dbReference type="EMBL" id="SLXF01000002">
    <property type="protein sequence ID" value="TCP08871.1"/>
    <property type="molecule type" value="Genomic_DNA"/>
</dbReference>
<evidence type="ECO:0000256" key="5">
    <source>
        <dbReference type="ARBA" id="ARBA00093797"/>
    </source>
</evidence>
<evidence type="ECO:0000256" key="2">
    <source>
        <dbReference type="ARBA" id="ARBA00022490"/>
    </source>
</evidence>
<sequence length="116" mass="13072">MQRVTTVAPAPHLETTMEEKALLGFYEALEQASEDMLQAARNGDWDRVVKLEGACAVLISQLKHAASQRELAPEEAKVKGRIMRRILHNDAQIRYLAEPWLEDLDRLLAGTPKSIH</sequence>
<keyword evidence="6" id="KW-0282">Flagellum</keyword>
<evidence type="ECO:0000256" key="3">
    <source>
        <dbReference type="ARBA" id="ARBA00022795"/>
    </source>
</evidence>
<keyword evidence="6" id="KW-0966">Cell projection</keyword>
<protein>
    <recommendedName>
        <fullName evidence="5">Flagellar protein FliT</fullName>
    </recommendedName>
</protein>
<dbReference type="GO" id="GO:0044781">
    <property type="term" value="P:bacterial-type flagellum organization"/>
    <property type="evidence" value="ECO:0007669"/>
    <property type="project" value="UniProtKB-KW"/>
</dbReference>
<dbReference type="Pfam" id="PF05400">
    <property type="entry name" value="FliT"/>
    <property type="match status" value="1"/>
</dbReference>
<comment type="caution">
    <text evidence="6">The sequence shown here is derived from an EMBL/GenBank/DDBJ whole genome shotgun (WGS) entry which is preliminary data.</text>
</comment>
<keyword evidence="4" id="KW-0143">Chaperone</keyword>
<evidence type="ECO:0000313" key="6">
    <source>
        <dbReference type="EMBL" id="TCP08871.1"/>
    </source>
</evidence>
<name>A0AA46HWV0_9BURK</name>
<dbReference type="AlphaFoldDB" id="A0AA46HWV0"/>
<comment type="subcellular location">
    <subcellularLocation>
        <location evidence="1">Cytoplasm</location>
        <location evidence="1">Cytosol</location>
    </subcellularLocation>
</comment>
<keyword evidence="6" id="KW-0969">Cilium</keyword>
<evidence type="ECO:0000256" key="4">
    <source>
        <dbReference type="ARBA" id="ARBA00023186"/>
    </source>
</evidence>
<organism evidence="6 7">
    <name type="scientific">Caldimonas thermodepolymerans</name>
    <dbReference type="NCBI Taxonomy" id="215580"/>
    <lineage>
        <taxon>Bacteria</taxon>
        <taxon>Pseudomonadati</taxon>
        <taxon>Pseudomonadota</taxon>
        <taxon>Betaproteobacteria</taxon>
        <taxon>Burkholderiales</taxon>
        <taxon>Sphaerotilaceae</taxon>
        <taxon>Caldimonas</taxon>
    </lineage>
</organism>
<proteinExistence type="predicted"/>
<keyword evidence="3" id="KW-1005">Bacterial flagellum biogenesis</keyword>
<gene>
    <name evidence="6" type="ORF">EV676_102381</name>
</gene>
<reference evidence="6 7" key="1">
    <citation type="submission" date="2019-03" db="EMBL/GenBank/DDBJ databases">
        <title>Genomic Encyclopedia of Type Strains, Phase IV (KMG-IV): sequencing the most valuable type-strain genomes for metagenomic binning, comparative biology and taxonomic classification.</title>
        <authorList>
            <person name="Goeker M."/>
        </authorList>
    </citation>
    <scope>NUCLEOTIDE SEQUENCE [LARGE SCALE GENOMIC DNA]</scope>
    <source>
        <strain evidence="6 7">DSM 15264</strain>
    </source>
</reference>